<gene>
    <name evidence="1" type="ORF">D3227_33870</name>
</gene>
<accession>A0A3A5K0P5</accession>
<comment type="caution">
    <text evidence="1">The sequence shown here is derived from an EMBL/GenBank/DDBJ whole genome shotgun (WGS) entry which is preliminary data.</text>
</comment>
<evidence type="ECO:0000313" key="2">
    <source>
        <dbReference type="Proteomes" id="UP000272706"/>
    </source>
</evidence>
<reference evidence="1 2" key="1">
    <citation type="submission" date="2018-09" db="EMBL/GenBank/DDBJ databases">
        <title>Mesorhizobium carmichaelinearum sp. nov. isolated from Carmichaelinea spp. root nodules in New Zealand.</title>
        <authorList>
            <person name="De Meyer S.E."/>
        </authorList>
    </citation>
    <scope>NUCLEOTIDE SEQUENCE [LARGE SCALE GENOMIC DNA]</scope>
    <source>
        <strain evidence="1 2">ICMP19557</strain>
    </source>
</reference>
<evidence type="ECO:0000313" key="1">
    <source>
        <dbReference type="EMBL" id="RJT28632.1"/>
    </source>
</evidence>
<name>A0A3A5K0P5_9HYPH</name>
<dbReference type="EMBL" id="QZWZ01000050">
    <property type="protein sequence ID" value="RJT28632.1"/>
    <property type="molecule type" value="Genomic_DNA"/>
</dbReference>
<keyword evidence="2" id="KW-1185">Reference proteome</keyword>
<dbReference type="Proteomes" id="UP000272706">
    <property type="component" value="Unassembled WGS sequence"/>
</dbReference>
<dbReference type="OrthoDB" id="8086764at2"/>
<proteinExistence type="predicted"/>
<dbReference type="RefSeq" id="WP_120018495.1">
    <property type="nucleotide sequence ID" value="NZ_QZWZ01000050.1"/>
</dbReference>
<protein>
    <submittedName>
        <fullName evidence="1">Uncharacterized protein</fullName>
    </submittedName>
</protein>
<sequence length="65" mass="7235">MSNREIGHSHTLGRRVAALRARMEEARVTEHEMKTFLKVVAAMEERQGRIEGDDLIAISFVAAAA</sequence>
<organism evidence="1 2">
    <name type="scientific">Mesorhizobium waimense</name>
    <dbReference type="NCBI Taxonomy" id="1300307"/>
    <lineage>
        <taxon>Bacteria</taxon>
        <taxon>Pseudomonadati</taxon>
        <taxon>Pseudomonadota</taxon>
        <taxon>Alphaproteobacteria</taxon>
        <taxon>Hyphomicrobiales</taxon>
        <taxon>Phyllobacteriaceae</taxon>
        <taxon>Mesorhizobium</taxon>
    </lineage>
</organism>
<dbReference type="AlphaFoldDB" id="A0A3A5K0P5"/>